<proteinExistence type="predicted"/>
<evidence type="ECO:0000313" key="2">
    <source>
        <dbReference type="Proteomes" id="UP000020492"/>
    </source>
</evidence>
<accession>A0A016QSY0</accession>
<dbReference type="EMBL" id="JHAC01000013">
    <property type="protein sequence ID" value="EYB68904.1"/>
    <property type="molecule type" value="Genomic_DNA"/>
</dbReference>
<dbReference type="Proteomes" id="UP000020492">
    <property type="component" value="Unassembled WGS sequence"/>
</dbReference>
<reference evidence="1 2" key="1">
    <citation type="submission" date="2014-03" db="EMBL/GenBank/DDBJ databases">
        <title>Draft genome sequence of Deinococcus phoenicis 1P10ME.</title>
        <authorList>
            <person name="Stepanov V.G."/>
            <person name="Vaishampayan P."/>
            <person name="Venkateswaran K."/>
            <person name="Fox G.E."/>
        </authorList>
    </citation>
    <scope>NUCLEOTIDE SEQUENCE [LARGE SCALE GENOMIC DNA]</scope>
    <source>
        <strain evidence="1 2">1P10ME</strain>
    </source>
</reference>
<organism evidence="1 2">
    <name type="scientific">Deinococcus phoenicis</name>
    <dbReference type="NCBI Taxonomy" id="1476583"/>
    <lineage>
        <taxon>Bacteria</taxon>
        <taxon>Thermotogati</taxon>
        <taxon>Deinococcota</taxon>
        <taxon>Deinococci</taxon>
        <taxon>Deinococcales</taxon>
        <taxon>Deinococcaceae</taxon>
        <taxon>Deinococcus</taxon>
    </lineage>
</organism>
<name>A0A016QSY0_9DEIO</name>
<dbReference type="AlphaFoldDB" id="A0A016QSY0"/>
<keyword evidence="2" id="KW-1185">Reference proteome</keyword>
<dbReference type="STRING" id="1476583.DEIPH_ctg013orf0006"/>
<gene>
    <name evidence="1" type="ORF">DEIPH_ctg013orf0006</name>
</gene>
<protein>
    <submittedName>
        <fullName evidence="1">Uncharacterized protein</fullName>
    </submittedName>
</protein>
<dbReference type="PATRIC" id="fig|1476583.3.peg.943"/>
<evidence type="ECO:0000313" key="1">
    <source>
        <dbReference type="EMBL" id="EYB68904.1"/>
    </source>
</evidence>
<dbReference type="RefSeq" id="WP_034354675.1">
    <property type="nucleotide sequence ID" value="NZ_JHAC01000013.1"/>
</dbReference>
<sequence>MTRSRQPLDIRVVSASVRGTEVYRHEENGEPEWKNPDLIARCHAALLRPISTPLVPTEEPSSARAS</sequence>
<comment type="caution">
    <text evidence="1">The sequence shown here is derived from an EMBL/GenBank/DDBJ whole genome shotgun (WGS) entry which is preliminary data.</text>
</comment>